<reference evidence="9 10" key="1">
    <citation type="submission" date="2018-05" db="EMBL/GenBank/DDBJ databases">
        <title>Evolution of GPA BGCs.</title>
        <authorList>
            <person name="Waglechner N."/>
            <person name="Wright G.D."/>
        </authorList>
    </citation>
    <scope>NUCLEOTIDE SEQUENCE [LARGE SCALE GENOMIC DNA]</scope>
    <source>
        <strain evidence="9 10">A82846</strain>
    </source>
</reference>
<dbReference type="NCBIfam" id="TIGR03383">
    <property type="entry name" value="urate_oxi"/>
    <property type="match status" value="1"/>
</dbReference>
<feature type="active site" description="Charge relay system" evidence="6">
    <location>
        <position position="57"/>
    </location>
</feature>
<evidence type="ECO:0000313" key="10">
    <source>
        <dbReference type="Proteomes" id="UP000287547"/>
    </source>
</evidence>
<comment type="function">
    <text evidence="5 8">Catalyzes the oxidation of uric acid to 5-hydroxyisourate, which is further processed to form (S)-allantoin.</text>
</comment>
<feature type="binding site" evidence="7">
    <location>
        <position position="57"/>
    </location>
    <ligand>
        <name>5-hydroxyisourate</name>
        <dbReference type="ChEBI" id="CHEBI:18072"/>
    </ligand>
</feature>
<feature type="active site" description="Charge relay system" evidence="6">
    <location>
        <position position="12"/>
    </location>
</feature>
<evidence type="ECO:0000256" key="2">
    <source>
        <dbReference type="ARBA" id="ARBA00009760"/>
    </source>
</evidence>
<accession>A0A428ZBG7</accession>
<feature type="binding site" evidence="7">
    <location>
        <position position="152"/>
    </location>
    <ligand>
        <name>urate</name>
        <dbReference type="ChEBI" id="CHEBI:17775"/>
    </ligand>
</feature>
<dbReference type="AlphaFoldDB" id="A0A428ZBG7"/>
<feature type="binding site" evidence="7">
    <location>
        <position position="238"/>
    </location>
    <ligand>
        <name>O2</name>
        <dbReference type="ChEBI" id="CHEBI:15379"/>
    </ligand>
</feature>
<sequence length="290" mass="31883">MAYSLGPNQYGKAEVRMVTVSRSGSTHSLQDLTVSTALRGSLAATHLTGDNSDVVATDTQKNTVFAFAKEEPVGEIEDFALRLGRHFVSSFSQITGARVLIDSHGWDRINQHSFSRGSSEVRTTAVTVSGDQHWVVSGLRDLVVLKTTGSEFHGYPKDKYTTLPETSDRILATAVTARWRYQGSSLDWSASFSAIRSILLTTFAEKHSLSLQQTLYAMGAAVVEARPEVAEIRLSMPNKHHFVVDLSPFGLENDNEVFYAADRPYGLIEGSVIRDDAEDAGLAWYSLPMF</sequence>
<dbReference type="EC" id="1.7.3.3" evidence="5 8"/>
<feature type="binding site" evidence="7">
    <location>
        <position position="212"/>
    </location>
    <ligand>
        <name>urate</name>
        <dbReference type="ChEBI" id="CHEBI:17775"/>
    </ligand>
</feature>
<feature type="binding site" evidence="7">
    <location>
        <position position="212"/>
    </location>
    <ligand>
        <name>5-hydroxyisourate</name>
        <dbReference type="ChEBI" id="CHEBI:18072"/>
    </ligand>
</feature>
<evidence type="ECO:0000256" key="6">
    <source>
        <dbReference type="PIRSR" id="PIRSR000241-1"/>
    </source>
</evidence>
<comment type="catalytic activity">
    <reaction evidence="5 8">
        <text>urate + O2 + H2O = 5-hydroxyisourate + H2O2</text>
        <dbReference type="Rhea" id="RHEA:21368"/>
        <dbReference type="ChEBI" id="CHEBI:15377"/>
        <dbReference type="ChEBI" id="CHEBI:15379"/>
        <dbReference type="ChEBI" id="CHEBI:16240"/>
        <dbReference type="ChEBI" id="CHEBI:17775"/>
        <dbReference type="ChEBI" id="CHEBI:18072"/>
        <dbReference type="EC" id="1.7.3.3"/>
    </reaction>
</comment>
<evidence type="ECO:0000313" key="9">
    <source>
        <dbReference type="EMBL" id="RSM85414.1"/>
    </source>
</evidence>
<dbReference type="Proteomes" id="UP000287547">
    <property type="component" value="Unassembled WGS sequence"/>
</dbReference>
<dbReference type="GO" id="GO:0006144">
    <property type="term" value="P:purine nucleobase metabolic process"/>
    <property type="evidence" value="ECO:0007669"/>
    <property type="project" value="UniProtKB-KW"/>
</dbReference>
<feature type="binding site" evidence="7">
    <location>
        <position position="169"/>
    </location>
    <ligand>
        <name>5-hydroxyisourate</name>
        <dbReference type="ChEBI" id="CHEBI:18072"/>
    </ligand>
</feature>
<feature type="active site" description="Charge relay system" evidence="6">
    <location>
        <position position="240"/>
    </location>
</feature>
<gene>
    <name evidence="9" type="primary">pucL</name>
    <name evidence="9" type="ORF">DMH04_16800</name>
</gene>
<evidence type="ECO:0000256" key="3">
    <source>
        <dbReference type="ARBA" id="ARBA00022631"/>
    </source>
</evidence>
<proteinExistence type="inferred from homology"/>
<dbReference type="GO" id="GO:0004846">
    <property type="term" value="F:urate oxidase activity"/>
    <property type="evidence" value="ECO:0007669"/>
    <property type="project" value="UniProtKB-EC"/>
</dbReference>
<feature type="binding site" evidence="7">
    <location>
        <position position="58"/>
    </location>
    <ligand>
        <name>urate</name>
        <dbReference type="ChEBI" id="CHEBI:17775"/>
    </ligand>
</feature>
<comment type="similarity">
    <text evidence="2 5 8">Belongs to the uricase family.</text>
</comment>
<keyword evidence="4 5" id="KW-0560">Oxidoreductase</keyword>
<dbReference type="Pfam" id="PF01014">
    <property type="entry name" value="Uricase"/>
    <property type="match status" value="2"/>
</dbReference>
<protein>
    <recommendedName>
        <fullName evidence="5 8">Uricase</fullName>
        <ecNumber evidence="5 8">1.7.3.3</ecNumber>
    </recommendedName>
    <alternativeName>
        <fullName evidence="5">Urate oxidase</fullName>
    </alternativeName>
</protein>
<dbReference type="PANTHER" id="PTHR42874:SF1">
    <property type="entry name" value="URICASE"/>
    <property type="match status" value="1"/>
</dbReference>
<comment type="pathway">
    <text evidence="1 5">Purine metabolism; urate degradation; (S)-allantoin from urate: step 1/3.</text>
</comment>
<dbReference type="InterPro" id="IPR002042">
    <property type="entry name" value="Uricase"/>
</dbReference>
<feature type="binding site" evidence="7">
    <location>
        <position position="57"/>
    </location>
    <ligand>
        <name>O2</name>
        <dbReference type="ChEBI" id="CHEBI:15379"/>
    </ligand>
</feature>
<evidence type="ECO:0000256" key="7">
    <source>
        <dbReference type="PIRSR" id="PIRSR000241-2"/>
    </source>
</evidence>
<evidence type="ECO:0000256" key="4">
    <source>
        <dbReference type="ARBA" id="ARBA00023002"/>
    </source>
</evidence>
<evidence type="ECO:0000256" key="1">
    <source>
        <dbReference type="ARBA" id="ARBA00004831"/>
    </source>
</evidence>
<dbReference type="PANTHER" id="PTHR42874">
    <property type="entry name" value="URICASE"/>
    <property type="match status" value="1"/>
</dbReference>
<feature type="binding site" evidence="7">
    <location>
        <position position="238"/>
    </location>
    <ligand>
        <name>5-hydroxyisourate</name>
        <dbReference type="ChEBI" id="CHEBI:18072"/>
    </ligand>
</feature>
<feature type="binding site" evidence="7">
    <location>
        <position position="238"/>
    </location>
    <ligand>
        <name>urate</name>
        <dbReference type="ChEBI" id="CHEBI:17775"/>
    </ligand>
</feature>
<dbReference type="SUPFAM" id="SSF55620">
    <property type="entry name" value="Tetrahydrobiopterin biosynthesis enzymes-like"/>
    <property type="match status" value="2"/>
</dbReference>
<organism evidence="9 10">
    <name type="scientific">Kibdelosporangium aridum</name>
    <dbReference type="NCBI Taxonomy" id="2030"/>
    <lineage>
        <taxon>Bacteria</taxon>
        <taxon>Bacillati</taxon>
        <taxon>Actinomycetota</taxon>
        <taxon>Actinomycetes</taxon>
        <taxon>Pseudonocardiales</taxon>
        <taxon>Pseudonocardiaceae</taxon>
        <taxon>Kibdelosporangium</taxon>
    </lineage>
</organism>
<feature type="binding site" evidence="7">
    <location>
        <position position="57"/>
    </location>
    <ligand>
        <name>urate</name>
        <dbReference type="ChEBI" id="CHEBI:17775"/>
    </ligand>
</feature>
<dbReference type="EMBL" id="QHKI01000012">
    <property type="protein sequence ID" value="RSM85414.1"/>
    <property type="molecule type" value="Genomic_DNA"/>
</dbReference>
<feature type="binding site" evidence="7">
    <location>
        <position position="169"/>
    </location>
    <ligand>
        <name>urate</name>
        <dbReference type="ChEBI" id="CHEBI:17775"/>
    </ligand>
</feature>
<dbReference type="PIRSF" id="PIRSF000241">
    <property type="entry name" value="Urate_oxidase"/>
    <property type="match status" value="1"/>
</dbReference>
<dbReference type="PRINTS" id="PR00093">
    <property type="entry name" value="URICASE"/>
</dbReference>
<evidence type="ECO:0000256" key="5">
    <source>
        <dbReference type="PIRNR" id="PIRNR000241"/>
    </source>
</evidence>
<dbReference type="RefSeq" id="WP_037256879.1">
    <property type="nucleotide sequence ID" value="NZ_QHKI01000012.1"/>
</dbReference>
<keyword evidence="3 5" id="KW-0659">Purine metabolism</keyword>
<feature type="binding site" evidence="7">
    <location>
        <position position="152"/>
    </location>
    <ligand>
        <name>5-hydroxyisourate</name>
        <dbReference type="ChEBI" id="CHEBI:18072"/>
    </ligand>
</feature>
<dbReference type="OrthoDB" id="9809009at2"/>
<dbReference type="GO" id="GO:0019628">
    <property type="term" value="P:urate catabolic process"/>
    <property type="evidence" value="ECO:0007669"/>
    <property type="project" value="UniProtKB-UniPathway"/>
</dbReference>
<name>A0A428ZBG7_KIBAR</name>
<evidence type="ECO:0000256" key="8">
    <source>
        <dbReference type="RuleBase" id="RU004455"/>
    </source>
</evidence>
<dbReference type="Gene3D" id="3.10.270.10">
    <property type="entry name" value="Urate Oxidase"/>
    <property type="match status" value="1"/>
</dbReference>
<comment type="caution">
    <text evidence="9">The sequence shown here is derived from an EMBL/GenBank/DDBJ whole genome shotgun (WGS) entry which is preliminary data.</text>
</comment>
<dbReference type="UniPathway" id="UPA00394">
    <property type="reaction ID" value="UER00650"/>
</dbReference>
<dbReference type="PROSITE" id="PS00366">
    <property type="entry name" value="URICASE"/>
    <property type="match status" value="1"/>
</dbReference>
<dbReference type="InterPro" id="IPR019842">
    <property type="entry name" value="Uricase_CS"/>
</dbReference>